<feature type="compositionally biased region" description="Basic and acidic residues" evidence="1">
    <location>
        <begin position="1"/>
        <end position="25"/>
    </location>
</feature>
<sequence>MFEVPDAKRVRRQDLYDSASERDDSSPDDDVPEEEDDGQIRAELNARLASLLSLDLQSGGDITRQDDEKTLVDQRQQSPEDDEAEFEFRLFSTSGPSQKVVLAAEGEGKHDGPAFSSRPLSFYVRGELSAEEKAAFQFAAMTGDEVLAQSKTRAWGLELPWRVTRIVVSQPSGKPGATAECSSSISRGRKRPGKKGRIKLRIKDKARKEALAAAEKQKMTKEEHLREKKKRLNREKKLKRRQKEKEKKMAVKGGEGEAASAASGAESDSK</sequence>
<dbReference type="AlphaFoldDB" id="A0AAJ0BB40"/>
<dbReference type="Proteomes" id="UP001239445">
    <property type="component" value="Unassembled WGS sequence"/>
</dbReference>
<feature type="compositionally biased region" description="Basic and acidic residues" evidence="1">
    <location>
        <begin position="201"/>
        <end position="226"/>
    </location>
</feature>
<feature type="compositionally biased region" description="Basic residues" evidence="1">
    <location>
        <begin position="187"/>
        <end position="200"/>
    </location>
</feature>
<evidence type="ECO:0000313" key="2">
    <source>
        <dbReference type="EMBL" id="KAK1754772.1"/>
    </source>
</evidence>
<feature type="region of interest" description="Disordered" evidence="1">
    <location>
        <begin position="170"/>
        <end position="270"/>
    </location>
</feature>
<feature type="compositionally biased region" description="Basic and acidic residues" evidence="1">
    <location>
        <begin position="63"/>
        <end position="72"/>
    </location>
</feature>
<name>A0AAJ0BB40_9PEZI</name>
<proteinExistence type="predicted"/>
<feature type="region of interest" description="Disordered" evidence="1">
    <location>
        <begin position="57"/>
        <end position="84"/>
    </location>
</feature>
<gene>
    <name evidence="2" type="ORF">QBC47DRAFT_384909</name>
</gene>
<feature type="compositionally biased region" description="Basic residues" evidence="1">
    <location>
        <begin position="227"/>
        <end position="242"/>
    </location>
</feature>
<protein>
    <submittedName>
        <fullName evidence="2">Uncharacterized protein</fullName>
    </submittedName>
</protein>
<feature type="region of interest" description="Disordered" evidence="1">
    <location>
        <begin position="1"/>
        <end position="38"/>
    </location>
</feature>
<keyword evidence="3" id="KW-1185">Reference proteome</keyword>
<evidence type="ECO:0000256" key="1">
    <source>
        <dbReference type="SAM" id="MobiDB-lite"/>
    </source>
</evidence>
<dbReference type="InterPro" id="IPR018555">
    <property type="entry name" value="C630.06c-like"/>
</dbReference>
<reference evidence="2" key="1">
    <citation type="submission" date="2023-06" db="EMBL/GenBank/DDBJ databases">
        <title>Genome-scale phylogeny and comparative genomics of the fungal order Sordariales.</title>
        <authorList>
            <consortium name="Lawrence Berkeley National Laboratory"/>
            <person name="Hensen N."/>
            <person name="Bonometti L."/>
            <person name="Westerberg I."/>
            <person name="Brannstrom I.O."/>
            <person name="Guillou S."/>
            <person name="Cros-Aarteil S."/>
            <person name="Calhoun S."/>
            <person name="Haridas S."/>
            <person name="Kuo A."/>
            <person name="Mondo S."/>
            <person name="Pangilinan J."/>
            <person name="Riley R."/>
            <person name="Labutti K."/>
            <person name="Andreopoulos B."/>
            <person name="Lipzen A."/>
            <person name="Chen C."/>
            <person name="Yanf M."/>
            <person name="Daum C."/>
            <person name="Ng V."/>
            <person name="Clum A."/>
            <person name="Steindorff A."/>
            <person name="Ohm R."/>
            <person name="Martin F."/>
            <person name="Silar P."/>
            <person name="Natvig D."/>
            <person name="Lalanne C."/>
            <person name="Gautier V."/>
            <person name="Ament-Velasquez S.L."/>
            <person name="Kruys A."/>
            <person name="Hutchinson M.I."/>
            <person name="Powell A.J."/>
            <person name="Barry K."/>
            <person name="Miller A.N."/>
            <person name="Grigoriev I.V."/>
            <person name="Debuchy R."/>
            <person name="Gladieux P."/>
            <person name="Thoren M.H."/>
            <person name="Johannesson H."/>
        </authorList>
    </citation>
    <scope>NUCLEOTIDE SEQUENCE</scope>
    <source>
        <strain evidence="2">PSN4</strain>
    </source>
</reference>
<accession>A0AAJ0BB40</accession>
<evidence type="ECO:0000313" key="3">
    <source>
        <dbReference type="Proteomes" id="UP001239445"/>
    </source>
</evidence>
<organism evidence="2 3">
    <name type="scientific">Echria macrotheca</name>
    <dbReference type="NCBI Taxonomy" id="438768"/>
    <lineage>
        <taxon>Eukaryota</taxon>
        <taxon>Fungi</taxon>
        <taxon>Dikarya</taxon>
        <taxon>Ascomycota</taxon>
        <taxon>Pezizomycotina</taxon>
        <taxon>Sordariomycetes</taxon>
        <taxon>Sordariomycetidae</taxon>
        <taxon>Sordariales</taxon>
        <taxon>Schizotheciaceae</taxon>
        <taxon>Echria</taxon>
    </lineage>
</organism>
<dbReference type="EMBL" id="MU839835">
    <property type="protein sequence ID" value="KAK1754772.1"/>
    <property type="molecule type" value="Genomic_DNA"/>
</dbReference>
<comment type="caution">
    <text evidence="2">The sequence shown here is derived from an EMBL/GenBank/DDBJ whole genome shotgun (WGS) entry which is preliminary data.</text>
</comment>
<feature type="compositionally biased region" description="Acidic residues" evidence="1">
    <location>
        <begin position="26"/>
        <end position="37"/>
    </location>
</feature>
<dbReference type="Pfam" id="PF09428">
    <property type="entry name" value="DUF2011"/>
    <property type="match status" value="1"/>
</dbReference>
<feature type="compositionally biased region" description="Low complexity" evidence="1">
    <location>
        <begin position="257"/>
        <end position="270"/>
    </location>
</feature>